<dbReference type="EMBL" id="LCLH01000029">
    <property type="protein sequence ID" value="KKU13179.1"/>
    <property type="molecule type" value="Genomic_DNA"/>
</dbReference>
<evidence type="ECO:0000313" key="3">
    <source>
        <dbReference type="Proteomes" id="UP000034911"/>
    </source>
</evidence>
<keyword evidence="1" id="KW-1133">Transmembrane helix</keyword>
<accession>A0A0G1MY77</accession>
<comment type="caution">
    <text evidence="2">The sequence shown here is derived from an EMBL/GenBank/DDBJ whole genome shotgun (WGS) entry which is preliminary data.</text>
</comment>
<proteinExistence type="predicted"/>
<dbReference type="STRING" id="1619050.UX20_C0029G0004"/>
<evidence type="ECO:0000313" key="2">
    <source>
        <dbReference type="EMBL" id="KKU13179.1"/>
    </source>
</evidence>
<sequence length="382" mass="42940">MRAVKMNKGFVFIAHYVEVWNWWLNFRIFSFLHRRPELHVWLLPFWPIALLASVWYLLGKKPFNVVDTYKVNKDGGLQELTGHTILIRTFAWHFAFANKFPQIRERILMAAVYAQNELKVDVIGLGALTKAEWLTAGGKWLSEQDGIRVPVVHGDTATAWFVAERVEEVYRRFGFTGPIAVIGPTSKIGRAVILHLVAKGYEFLCYTDSADRFAAIRREIPGHKQNQMRRATVLNELSQCGFWLIGKAKPSGSALCNAIPRGAVVINFSVPDPLTPRWLSRRPDIRHFDGGLTTLPLGCTLTFGMRLPVRTLPNGMTDGSIYACWTGTVLHAILGWQEHEVGEVKMDELGQVADEANKLGICLPVPTSHLRSLPGTQSKAQK</sequence>
<name>A0A0G1MY77_9BACT</name>
<reference evidence="2 3" key="1">
    <citation type="journal article" date="2015" name="Nature">
        <title>rRNA introns, odd ribosomes, and small enigmatic genomes across a large radiation of phyla.</title>
        <authorList>
            <person name="Brown C.T."/>
            <person name="Hug L.A."/>
            <person name="Thomas B.C."/>
            <person name="Sharon I."/>
            <person name="Castelle C.J."/>
            <person name="Singh A."/>
            <person name="Wilkins M.J."/>
            <person name="Williams K.H."/>
            <person name="Banfield J.F."/>
        </authorList>
    </citation>
    <scope>NUCLEOTIDE SEQUENCE [LARGE SCALE GENOMIC DNA]</scope>
</reference>
<evidence type="ECO:0008006" key="4">
    <source>
        <dbReference type="Google" id="ProtNLM"/>
    </source>
</evidence>
<dbReference type="AlphaFoldDB" id="A0A0G1MY77"/>
<feature type="transmembrane region" description="Helical" evidence="1">
    <location>
        <begin position="38"/>
        <end position="58"/>
    </location>
</feature>
<protein>
    <recommendedName>
        <fullName evidence="4">Shikimate/quinate 5-dehydrogenase</fullName>
    </recommendedName>
</protein>
<keyword evidence="1" id="KW-0812">Transmembrane</keyword>
<gene>
    <name evidence="2" type="ORF">UX20_C0029G0004</name>
</gene>
<dbReference type="Proteomes" id="UP000034911">
    <property type="component" value="Unassembled WGS sequence"/>
</dbReference>
<keyword evidence="1" id="KW-0472">Membrane</keyword>
<organism evidence="2 3">
    <name type="scientific">Candidatus Magasanikbacteria bacterium GW2011_GWC2_45_8</name>
    <dbReference type="NCBI Taxonomy" id="1619050"/>
    <lineage>
        <taxon>Bacteria</taxon>
        <taxon>Candidatus Magasanikiibacteriota</taxon>
    </lineage>
</organism>
<evidence type="ECO:0000256" key="1">
    <source>
        <dbReference type="SAM" id="Phobius"/>
    </source>
</evidence>